<evidence type="ECO:0000313" key="1">
    <source>
        <dbReference type="EMBL" id="SNX69195.1"/>
    </source>
</evidence>
<reference evidence="2" key="1">
    <citation type="submission" date="2017-08" db="EMBL/GenBank/DDBJ databases">
        <authorList>
            <person name="Varghese N."/>
            <person name="Submissions S."/>
        </authorList>
    </citation>
    <scope>NUCLEOTIDE SEQUENCE [LARGE SCALE GENOMIC DNA]</scope>
    <source>
        <strain evidence="2">JA234</strain>
    </source>
</reference>
<protein>
    <submittedName>
        <fullName evidence="1">Nitrogen fixation protein NifQ</fullName>
    </submittedName>
</protein>
<sequence length="179" mass="19793">MNQWSADLLADHDADRADFAGILAHALRDHAAGRGELTDLLGLEPAALSALAARWCPGLALPSLMPLSAVPLEQADIVTLLLWRGGRSGDEARWLAAILARRSLEARHLWEDLGLPSRAHLGRLIERHFPRLHAANTRNMRWKRFFYRQICTDNGGAMCLAPHCDDCAEKPVCFGPDTD</sequence>
<organism evidence="1 2">
    <name type="scientific">Cereibacter ovatus</name>
    <dbReference type="NCBI Taxonomy" id="439529"/>
    <lineage>
        <taxon>Bacteria</taxon>
        <taxon>Pseudomonadati</taxon>
        <taxon>Pseudomonadota</taxon>
        <taxon>Alphaproteobacteria</taxon>
        <taxon>Rhodobacterales</taxon>
        <taxon>Paracoccaceae</taxon>
        <taxon>Cereibacter</taxon>
    </lineage>
</organism>
<accession>A0A285CP56</accession>
<dbReference type="Proteomes" id="UP000219467">
    <property type="component" value="Unassembled WGS sequence"/>
</dbReference>
<proteinExistence type="predicted"/>
<gene>
    <name evidence="1" type="ORF">SAMN05878503_103182</name>
</gene>
<dbReference type="OrthoDB" id="192277at2"/>
<dbReference type="EMBL" id="OAOQ01000003">
    <property type="protein sequence ID" value="SNX69195.1"/>
    <property type="molecule type" value="Genomic_DNA"/>
</dbReference>
<dbReference type="AlphaFoldDB" id="A0A285CP56"/>
<dbReference type="Pfam" id="PF04891">
    <property type="entry name" value="NifQ"/>
    <property type="match status" value="1"/>
</dbReference>
<dbReference type="GO" id="GO:0009399">
    <property type="term" value="P:nitrogen fixation"/>
    <property type="evidence" value="ECO:0007669"/>
    <property type="project" value="InterPro"/>
</dbReference>
<dbReference type="GO" id="GO:0030151">
    <property type="term" value="F:molybdenum ion binding"/>
    <property type="evidence" value="ECO:0007669"/>
    <property type="project" value="InterPro"/>
</dbReference>
<dbReference type="RefSeq" id="WP_097029650.1">
    <property type="nucleotide sequence ID" value="NZ_OAOQ01000003.1"/>
</dbReference>
<name>A0A285CP56_9RHOB</name>
<dbReference type="InterPro" id="IPR006975">
    <property type="entry name" value="NifQ"/>
</dbReference>
<keyword evidence="2" id="KW-1185">Reference proteome</keyword>
<evidence type="ECO:0000313" key="2">
    <source>
        <dbReference type="Proteomes" id="UP000219467"/>
    </source>
</evidence>